<dbReference type="GO" id="GO:0003676">
    <property type="term" value="F:nucleic acid binding"/>
    <property type="evidence" value="ECO:0007669"/>
    <property type="project" value="InterPro"/>
</dbReference>
<dbReference type="EMBL" id="MEIA01000056">
    <property type="protein sequence ID" value="OJF15420.1"/>
    <property type="molecule type" value="Genomic_DNA"/>
</dbReference>
<dbReference type="Gene3D" id="3.30.420.10">
    <property type="entry name" value="Ribonuclease H-like superfamily/Ribonuclease H"/>
    <property type="match status" value="1"/>
</dbReference>
<proteinExistence type="predicted"/>
<feature type="region of interest" description="Disordered" evidence="1">
    <location>
        <begin position="96"/>
        <end position="117"/>
    </location>
</feature>
<organism evidence="3 4">
    <name type="scientific">Couchioplanes caeruleus subsp. caeruleus</name>
    <dbReference type="NCBI Taxonomy" id="56427"/>
    <lineage>
        <taxon>Bacteria</taxon>
        <taxon>Bacillati</taxon>
        <taxon>Actinomycetota</taxon>
        <taxon>Actinomycetes</taxon>
        <taxon>Micromonosporales</taxon>
        <taxon>Micromonosporaceae</taxon>
        <taxon>Couchioplanes</taxon>
    </lineage>
</organism>
<dbReference type="AlphaFoldDB" id="A0A1K0GVK3"/>
<dbReference type="InterPro" id="IPR012337">
    <property type="entry name" value="RNaseH-like_sf"/>
</dbReference>
<reference evidence="3 4" key="1">
    <citation type="submission" date="2016-09" db="EMBL/GenBank/DDBJ databases">
        <title>Couchioplanes caeruleus draft genome sequence.</title>
        <authorList>
            <person name="Sheehan J."/>
            <person name="Caffrey P."/>
        </authorList>
    </citation>
    <scope>NUCLEOTIDE SEQUENCE [LARGE SCALE GENOMIC DNA]</scope>
    <source>
        <strain evidence="3 4">DSM 43634</strain>
    </source>
</reference>
<evidence type="ECO:0000313" key="4">
    <source>
        <dbReference type="Proteomes" id="UP000182486"/>
    </source>
</evidence>
<gene>
    <name evidence="3" type="ORF">BG844_04800</name>
</gene>
<dbReference type="InterPro" id="IPR001584">
    <property type="entry name" value="Integrase_cat-core"/>
</dbReference>
<dbReference type="GO" id="GO:0015074">
    <property type="term" value="P:DNA integration"/>
    <property type="evidence" value="ECO:0007669"/>
    <property type="project" value="InterPro"/>
</dbReference>
<feature type="domain" description="Integrase catalytic" evidence="2">
    <location>
        <begin position="258"/>
        <end position="488"/>
    </location>
</feature>
<comment type="caution">
    <text evidence="3">The sequence shown here is derived from an EMBL/GenBank/DDBJ whole genome shotgun (WGS) entry which is preliminary data.</text>
</comment>
<evidence type="ECO:0000259" key="2">
    <source>
        <dbReference type="PROSITE" id="PS50994"/>
    </source>
</evidence>
<dbReference type="RefSeq" id="WP_071803509.1">
    <property type="nucleotide sequence ID" value="NZ_MEIA01000056.1"/>
</dbReference>
<dbReference type="InterPro" id="IPR015378">
    <property type="entry name" value="Transposase-like_Mu_C"/>
</dbReference>
<protein>
    <submittedName>
        <fullName evidence="3">Integrase</fullName>
    </submittedName>
</protein>
<evidence type="ECO:0000256" key="1">
    <source>
        <dbReference type="SAM" id="MobiDB-lite"/>
    </source>
</evidence>
<dbReference type="SUPFAM" id="SSF53098">
    <property type="entry name" value="Ribonuclease H-like"/>
    <property type="match status" value="1"/>
</dbReference>
<dbReference type="Proteomes" id="UP000182486">
    <property type="component" value="Unassembled WGS sequence"/>
</dbReference>
<evidence type="ECO:0000313" key="3">
    <source>
        <dbReference type="EMBL" id="OJF15420.1"/>
    </source>
</evidence>
<dbReference type="InterPro" id="IPR036397">
    <property type="entry name" value="RNaseH_sf"/>
</dbReference>
<feature type="region of interest" description="Disordered" evidence="1">
    <location>
        <begin position="623"/>
        <end position="670"/>
    </location>
</feature>
<dbReference type="PROSITE" id="PS50994">
    <property type="entry name" value="INTEGRASE"/>
    <property type="match status" value="1"/>
</dbReference>
<accession>A0A1K0GVK3</accession>
<sequence>MTAGHNQVLRVGDRVRFEDDEWSVTGLDGTRVRLSGDTGRTRLLLAGHLLASPGFRLLGADPAARYLDPVGLLDALPPSVVQRARSWERHVVEVETGLPPDAPPGTPAHASFDPSTRTLAQRDAAKAAELSLAGEPVSAATVKRMRLRYRAGGIWALVDHRGTRPVGQHGRVDPRVATVLAAAMQAETLESTGTRSRLRRRVERQIAVEYGDHEVRMPSRATFYRLCAAMDTGRHTFGQATTPRTQANRPERPFTQTLAQRPGELVQIDTSPLDVIALLDDGVPGRVELTIVLDVATRSICAAVLRPRGTKAVDAALLLARMLVPEPMRPGWPEALHMARSSIPHGRLLALDERLEHAAARPVVVPETVVTDRGSVFLSQTFVSACARLGISIQTARPRTPTDKGIVERSFRSINTLFSQHVAGYLGADVTRRGTPDTTQARWSVPQLQELLDEWIVAGWQPRPHEGLRLAASGLRPLSPNEMFAAGIAAAGYLRLPLTGDDYLELLPVCWRTIGDHGIQIGHRHYDSPQLNPCRHTTSGVAGKNRRWEIHYDPYNLSQVFVRDMRTKRWITATWTHLPMVAAPFADFTWRAARQIVAGQGGDTSQQSEVAHALHDLLTRAAGPSAPDAHARRVRARTAAAPPAPRPDLPDARSDDAPTDDDAPIATIIPLRAFEAGDERRYR</sequence>
<name>A0A1K0GVK3_9ACTN</name>
<keyword evidence="4" id="KW-1185">Reference proteome</keyword>
<dbReference type="Pfam" id="PF09299">
    <property type="entry name" value="Mu-transpos_C"/>
    <property type="match status" value="1"/>
</dbReference>